<protein>
    <submittedName>
        <fullName evidence="1">Uncharacterized protein</fullName>
    </submittedName>
</protein>
<dbReference type="EnsemblPlants" id="Kaladp1198s0004.1.v1.1">
    <property type="protein sequence ID" value="Kaladp1198s0004.1.v1.1.CDS.1"/>
    <property type="gene ID" value="Kaladp1198s0004.v1.1"/>
</dbReference>
<evidence type="ECO:0000313" key="2">
    <source>
        <dbReference type="Proteomes" id="UP000594263"/>
    </source>
</evidence>
<dbReference type="AlphaFoldDB" id="A0A7N0VMQ5"/>
<name>A0A7N0VMQ5_KALFE</name>
<dbReference type="Gramene" id="Kaladp1198s0004.1.v1.1">
    <property type="protein sequence ID" value="Kaladp1198s0004.1.v1.1.CDS.1"/>
    <property type="gene ID" value="Kaladp1198s0004.v1.1"/>
</dbReference>
<keyword evidence="2" id="KW-1185">Reference proteome</keyword>
<sequence>MASTACFLSYIAPLPASRKPLLSRGAYRMRTLSRAQKVDQESGNVVGEDGAVAVVSRRVAVSLMIGAAAVGSRASPADAAYGEAGNDSLAPVAVAEIFVVRILLLEGFQQ</sequence>
<evidence type="ECO:0000313" key="1">
    <source>
        <dbReference type="EnsemblPlants" id="Kaladp1198s0004.1.v1.1.CDS.1"/>
    </source>
</evidence>
<reference evidence="1" key="1">
    <citation type="submission" date="2021-01" db="UniProtKB">
        <authorList>
            <consortium name="EnsemblPlants"/>
        </authorList>
    </citation>
    <scope>IDENTIFICATION</scope>
</reference>
<organism evidence="1 2">
    <name type="scientific">Kalanchoe fedtschenkoi</name>
    <name type="common">Lavender scallops</name>
    <name type="synonym">South American air plant</name>
    <dbReference type="NCBI Taxonomy" id="63787"/>
    <lineage>
        <taxon>Eukaryota</taxon>
        <taxon>Viridiplantae</taxon>
        <taxon>Streptophyta</taxon>
        <taxon>Embryophyta</taxon>
        <taxon>Tracheophyta</taxon>
        <taxon>Spermatophyta</taxon>
        <taxon>Magnoliopsida</taxon>
        <taxon>eudicotyledons</taxon>
        <taxon>Gunneridae</taxon>
        <taxon>Pentapetalae</taxon>
        <taxon>Saxifragales</taxon>
        <taxon>Crassulaceae</taxon>
        <taxon>Kalanchoe</taxon>
    </lineage>
</organism>
<dbReference type="Proteomes" id="UP000594263">
    <property type="component" value="Unplaced"/>
</dbReference>
<proteinExistence type="predicted"/>
<accession>A0A7N0VMQ5</accession>